<dbReference type="Proteomes" id="UP000186583">
    <property type="component" value="Unassembled WGS sequence"/>
</dbReference>
<reference evidence="4 5" key="1">
    <citation type="submission" date="2016-11" db="EMBL/GenBank/DDBJ databases">
        <title>Draft Genome Assembly of Colletotrichum chlorophyti a pathogen of herbaceous plants.</title>
        <authorList>
            <person name="Gan P."/>
            <person name="Narusaka M."/>
            <person name="Tsushima A."/>
            <person name="Narusaka Y."/>
            <person name="Takano Y."/>
            <person name="Shirasu K."/>
        </authorList>
    </citation>
    <scope>NUCLEOTIDE SEQUENCE [LARGE SCALE GENOMIC DNA]</scope>
    <source>
        <strain evidence="4 5">NTL11</strain>
    </source>
</reference>
<dbReference type="OrthoDB" id="3598281at2759"/>
<dbReference type="STRING" id="708187.A0A1Q8RG83"/>
<evidence type="ECO:0000259" key="2">
    <source>
        <dbReference type="Pfam" id="PF00350"/>
    </source>
</evidence>
<comment type="caution">
    <text evidence="4">The sequence shown here is derived from an EMBL/GenBank/DDBJ whole genome shotgun (WGS) entry which is preliminary data.</text>
</comment>
<feature type="domain" description="DUF7605" evidence="3">
    <location>
        <begin position="675"/>
        <end position="832"/>
    </location>
</feature>
<gene>
    <name evidence="4" type="ORF">CCHL11_03062</name>
</gene>
<accession>A0A1Q8RG83</accession>
<feature type="domain" description="Dynamin N-terminal" evidence="2">
    <location>
        <begin position="98"/>
        <end position="330"/>
    </location>
</feature>
<organism evidence="4 5">
    <name type="scientific">Colletotrichum chlorophyti</name>
    <dbReference type="NCBI Taxonomy" id="708187"/>
    <lineage>
        <taxon>Eukaryota</taxon>
        <taxon>Fungi</taxon>
        <taxon>Dikarya</taxon>
        <taxon>Ascomycota</taxon>
        <taxon>Pezizomycotina</taxon>
        <taxon>Sordariomycetes</taxon>
        <taxon>Hypocreomycetidae</taxon>
        <taxon>Glomerellales</taxon>
        <taxon>Glomerellaceae</taxon>
        <taxon>Colletotrichum</taxon>
    </lineage>
</organism>
<sequence length="908" mass="101767">MLRMNDAKGFLGKKFMRSSSTTQMAFSYLTKMKDVEDPSIWEKFTLGVLPLLDELEPTCRKMTSDLKLQPEVQNAASHWLRQICDVRDRASRVSQTIIGVFGNTGDGKSSAINALLDEVDLFPTNCHRACTATAIEVSYNHNDDEQKSYRAEIEFISVEDWLREVDILLSSLIENGTISPEHTDPESAAAQALAKIRAVYPSLGLDNLAASTAHQLAGHPDLCKVLGTTKHLKASSAYEIRDLVESFIDSHDKDDKSMAYWPLTKVVRIFTKAEVLANGVTIVDLPGHQDGDAARASVATEYMKSCTGIWVVAPMNRAADNKTAKDIISDRIKRQLKLDGALEALAVICSKTDEIEVQTAVRSLRKSLGEQTMKAWNIALSCDRRIRALEQDVVRLRRESERVRMPVSDTESERPAKRARTGARAATHDIPEPLSTAASETSDDVHVAKLDAKCRELDSVKSRKQQHWDMVHAMCIHKRIEITRKAIQQHLTKNFEELDRLDSHDDQNTSRTRVDRESHDYEEMSCRTPVFCISSHAYLKLQGLMMGEHQGAPGYGFKEETGIPQLQQYAQKLTEKLRIGKQKEVLSGLCEVLNSIGIWAQDVPINCKAMNAGELKALVCAFEKDLLAEVQECADRLANTIQHGVLDKLSHAAGIAASEAENTVSRWAAPLRQGGIHVGTLKAALQRYGVWKTHDFNEELIAPVKENVADDWVRFFQVDLPIYLDRLVVGASRRLELFHNDIMEKLGGDEDPEEAQFSEQLQQQVNNHQDQFSQIAYRSLINVNKAQKEASRTLAPTIEEMMIPVYQECLGITGKGTTRMIQYIITKYVKDNKDVIFLGVVGKVNDILWAAMNRAEKDLICKVKIIGSTMRHDYTLALTERENSGRLVEAAFKESMTGVLEEAEICFK</sequence>
<dbReference type="InterPro" id="IPR045063">
    <property type="entry name" value="Dynamin_N"/>
</dbReference>
<feature type="region of interest" description="Disordered" evidence="1">
    <location>
        <begin position="404"/>
        <end position="428"/>
    </location>
</feature>
<evidence type="ECO:0000259" key="3">
    <source>
        <dbReference type="Pfam" id="PF24564"/>
    </source>
</evidence>
<evidence type="ECO:0000256" key="1">
    <source>
        <dbReference type="SAM" id="MobiDB-lite"/>
    </source>
</evidence>
<keyword evidence="5" id="KW-1185">Reference proteome</keyword>
<dbReference type="EMBL" id="MPGH01000204">
    <property type="protein sequence ID" value="OLN83269.1"/>
    <property type="molecule type" value="Genomic_DNA"/>
</dbReference>
<dbReference type="Pfam" id="PF24564">
    <property type="entry name" value="DUF7605"/>
    <property type="match status" value="1"/>
</dbReference>
<dbReference type="PANTHER" id="PTHR36681">
    <property type="entry name" value="NUCLEAR GTPASE, GERMINAL CENTER-ASSOCIATED, TANDEM DUPLICATE 3"/>
    <property type="match status" value="1"/>
</dbReference>
<evidence type="ECO:0000313" key="4">
    <source>
        <dbReference type="EMBL" id="OLN83269.1"/>
    </source>
</evidence>
<name>A0A1Q8RG83_9PEZI</name>
<dbReference type="Gene3D" id="3.40.50.300">
    <property type="entry name" value="P-loop containing nucleotide triphosphate hydrolases"/>
    <property type="match status" value="1"/>
</dbReference>
<dbReference type="InterPro" id="IPR056024">
    <property type="entry name" value="DUF7605"/>
</dbReference>
<dbReference type="SUPFAM" id="SSF52540">
    <property type="entry name" value="P-loop containing nucleoside triphosphate hydrolases"/>
    <property type="match status" value="1"/>
</dbReference>
<dbReference type="Pfam" id="PF00350">
    <property type="entry name" value="Dynamin_N"/>
    <property type="match status" value="1"/>
</dbReference>
<proteinExistence type="predicted"/>
<evidence type="ECO:0000313" key="5">
    <source>
        <dbReference type="Proteomes" id="UP000186583"/>
    </source>
</evidence>
<protein>
    <submittedName>
        <fullName evidence="4">Nuclear GTPase SLIP-GC 2</fullName>
    </submittedName>
</protein>
<dbReference type="PANTHER" id="PTHR36681:SF3">
    <property type="entry name" value="NUCLEAR GTPASE, GERMINAL CENTER-ASSOCIATED, TANDEM DUPLICATE 3"/>
    <property type="match status" value="1"/>
</dbReference>
<dbReference type="AlphaFoldDB" id="A0A1Q8RG83"/>
<dbReference type="InterPro" id="IPR027417">
    <property type="entry name" value="P-loop_NTPase"/>
</dbReference>